<protein>
    <recommendedName>
        <fullName evidence="1">DUF8042 domain-containing protein</fullName>
    </recommendedName>
</protein>
<dbReference type="OrthoDB" id="2691503at2"/>
<evidence type="ECO:0000313" key="3">
    <source>
        <dbReference type="Proteomes" id="UP000799092"/>
    </source>
</evidence>
<keyword evidence="3" id="KW-1185">Reference proteome</keyword>
<evidence type="ECO:0000313" key="2">
    <source>
        <dbReference type="EMBL" id="MRH41981.1"/>
    </source>
</evidence>
<comment type="caution">
    <text evidence="2">The sequence shown here is derived from an EMBL/GenBank/DDBJ whole genome shotgun (WGS) entry which is preliminary data.</text>
</comment>
<feature type="domain" description="DUF8042" evidence="1">
    <location>
        <begin position="5"/>
        <end position="123"/>
    </location>
</feature>
<evidence type="ECO:0000259" key="1">
    <source>
        <dbReference type="Pfam" id="PF26154"/>
    </source>
</evidence>
<dbReference type="Proteomes" id="UP000799092">
    <property type="component" value="Unassembled WGS sequence"/>
</dbReference>
<dbReference type="Pfam" id="PF26154">
    <property type="entry name" value="DUF8042"/>
    <property type="match status" value="1"/>
</dbReference>
<dbReference type="AlphaFoldDB" id="A0A6A8DDY0"/>
<dbReference type="EMBL" id="WJNG01000003">
    <property type="protein sequence ID" value="MRH41981.1"/>
    <property type="molecule type" value="Genomic_DNA"/>
</dbReference>
<dbReference type="InterPro" id="IPR058355">
    <property type="entry name" value="DUF8042"/>
</dbReference>
<proteinExistence type="predicted"/>
<accession>A0A6A8DDY0</accession>
<name>A0A6A8DDY0_9BACI</name>
<dbReference type="RefSeq" id="WP_153735638.1">
    <property type="nucleotide sequence ID" value="NZ_WJNG01000003.1"/>
</dbReference>
<organism evidence="2 3">
    <name type="scientific">Aquibacillus halophilus</name>
    <dbReference type="NCBI Taxonomy" id="930132"/>
    <lineage>
        <taxon>Bacteria</taxon>
        <taxon>Bacillati</taxon>
        <taxon>Bacillota</taxon>
        <taxon>Bacilli</taxon>
        <taxon>Bacillales</taxon>
        <taxon>Bacillaceae</taxon>
        <taxon>Aquibacillus</taxon>
    </lineage>
</organism>
<reference evidence="2" key="1">
    <citation type="submission" date="2019-11" db="EMBL/GenBank/DDBJ databases">
        <authorList>
            <person name="Li J."/>
        </authorList>
    </citation>
    <scope>NUCLEOTIDE SEQUENCE</scope>
    <source>
        <strain evidence="2">B6B</strain>
    </source>
</reference>
<sequence length="127" mass="15148">MQELTDAQRQMLRDYKDLLSVMSEGFDYLNTDYNEEAHLHTVRVFKDLLAAFEQLNNCHQQMLVIFSEEELLIDLLDEFKEIIKDFSECFEATSDEEKKELVTRKVIPAFESWKIQMEEFISPYISH</sequence>
<gene>
    <name evidence="2" type="ORF">GH741_04740</name>
</gene>